<dbReference type="OrthoDB" id="199080at2157"/>
<evidence type="ECO:0000259" key="4">
    <source>
        <dbReference type="Pfam" id="PF09084"/>
    </source>
</evidence>
<dbReference type="PANTHER" id="PTHR30024">
    <property type="entry name" value="ALIPHATIC SULFONATES-BINDING PROTEIN-RELATED"/>
    <property type="match status" value="1"/>
</dbReference>
<evidence type="ECO:0000313" key="6">
    <source>
        <dbReference type="Proteomes" id="UP000471521"/>
    </source>
</evidence>
<dbReference type="Gene3D" id="3.40.190.10">
    <property type="entry name" value="Periplasmic binding protein-like II"/>
    <property type="match status" value="2"/>
</dbReference>
<evidence type="ECO:0000256" key="3">
    <source>
        <dbReference type="ARBA" id="ARBA00022729"/>
    </source>
</evidence>
<dbReference type="GO" id="GO:0042597">
    <property type="term" value="C:periplasmic space"/>
    <property type="evidence" value="ECO:0007669"/>
    <property type="project" value="UniProtKB-SubCell"/>
</dbReference>
<proteinExistence type="inferred from homology"/>
<dbReference type="Proteomes" id="UP000471521">
    <property type="component" value="Unassembled WGS sequence"/>
</dbReference>
<organism evidence="5 6">
    <name type="scientific">Halobacterium bonnevillei</name>
    <dbReference type="NCBI Taxonomy" id="2692200"/>
    <lineage>
        <taxon>Archaea</taxon>
        <taxon>Methanobacteriati</taxon>
        <taxon>Methanobacteriota</taxon>
        <taxon>Stenosarchaea group</taxon>
        <taxon>Halobacteria</taxon>
        <taxon>Halobacteriales</taxon>
        <taxon>Halobacteriaceae</taxon>
        <taxon>Halobacterium</taxon>
    </lineage>
</organism>
<evidence type="ECO:0000313" key="5">
    <source>
        <dbReference type="EMBL" id="MXR20036.1"/>
    </source>
</evidence>
<dbReference type="RefSeq" id="WP_159525598.1">
    <property type="nucleotide sequence ID" value="NZ_WUUU01000025.1"/>
</dbReference>
<dbReference type="PANTHER" id="PTHR30024:SF47">
    <property type="entry name" value="TAURINE-BINDING PERIPLASMIC PROTEIN"/>
    <property type="match status" value="1"/>
</dbReference>
<feature type="domain" description="SsuA/THI5-like" evidence="4">
    <location>
        <begin position="56"/>
        <end position="218"/>
    </location>
</feature>
<protein>
    <submittedName>
        <fullName evidence="5">ABC transporter substrate-binding protein</fullName>
    </submittedName>
</protein>
<gene>
    <name evidence="5" type="ORF">GRX66_05265</name>
</gene>
<accession>A0A6B0SHL2</accession>
<reference evidence="5 6" key="1">
    <citation type="submission" date="2019-12" db="EMBL/GenBank/DDBJ databases">
        <title>Isolation and characterization of three novel carbon monoxide-oxidizing members of Halobacteria from salione crusts and soils.</title>
        <authorList>
            <person name="Myers M.R."/>
            <person name="King G.M."/>
        </authorList>
    </citation>
    <scope>NUCLEOTIDE SEQUENCE [LARGE SCALE GENOMIC DNA]</scope>
    <source>
        <strain evidence="5 6">PCN9</strain>
    </source>
</reference>
<keyword evidence="6" id="KW-1185">Reference proteome</keyword>
<comment type="similarity">
    <text evidence="2">Belongs to the bacterial solute-binding protein SsuA/TauA family.</text>
</comment>
<comment type="subcellular location">
    <subcellularLocation>
        <location evidence="1">Periplasm</location>
    </subcellularLocation>
</comment>
<evidence type="ECO:0000256" key="2">
    <source>
        <dbReference type="ARBA" id="ARBA00010742"/>
    </source>
</evidence>
<name>A0A6B0SHL2_9EURY</name>
<dbReference type="AlphaFoldDB" id="A0A6B0SHL2"/>
<dbReference type="SUPFAM" id="SSF53850">
    <property type="entry name" value="Periplasmic binding protein-like II"/>
    <property type="match status" value="1"/>
</dbReference>
<dbReference type="InterPro" id="IPR015168">
    <property type="entry name" value="SsuA/THI5"/>
</dbReference>
<keyword evidence="3" id="KW-0732">Signal</keyword>
<evidence type="ECO:0000256" key="1">
    <source>
        <dbReference type="ARBA" id="ARBA00004418"/>
    </source>
</evidence>
<sequence>MNLEGSMFVPVFFYGREQDIWADRGIDLSMEVTGFGKFTRTFSQELATGASPLSSLPLAANLAGDTPVKCFGQTLNFINQCFVPEGSDIEEPADLEGATLGVPGRGSSTTRYYIAMWADLYGFDLLNDPAEIVDASTSTLYNFLDQNEEVDAALLFTSSTIKALANDGLRSIFNPVPNWEEEYGHPPSVTLFGVYDDFLENNPEAVQNFWEGWVEAVELFRDEFDQAINQYGAVGGIDLSSDGEIEVVREMVNNETLLPTEWDDGWIDMNVQTFDLVEEQGGLENAPAAEQFITMDDVGSN</sequence>
<comment type="caution">
    <text evidence="5">The sequence shown here is derived from an EMBL/GenBank/DDBJ whole genome shotgun (WGS) entry which is preliminary data.</text>
</comment>
<dbReference type="Pfam" id="PF09084">
    <property type="entry name" value="NMT1"/>
    <property type="match status" value="1"/>
</dbReference>
<dbReference type="EMBL" id="WUUU01000025">
    <property type="protein sequence ID" value="MXR20036.1"/>
    <property type="molecule type" value="Genomic_DNA"/>
</dbReference>